<dbReference type="EMBL" id="AL606693">
    <property type="protein sequence ID" value="CAE04517.1"/>
    <property type="molecule type" value="Genomic_DNA"/>
</dbReference>
<reference evidence="3" key="1">
    <citation type="journal article" date="2005" name="Nature">
        <title>The map-based sequence of the rice genome.</title>
        <authorList>
            <consortium name="International rice genome sequencing project (IRGSP)"/>
            <person name="Matsumoto T."/>
            <person name="Wu J."/>
            <person name="Kanamori H."/>
            <person name="Katayose Y."/>
            <person name="Fujisawa M."/>
            <person name="Namiki N."/>
            <person name="Mizuno H."/>
            <person name="Yamamoto K."/>
            <person name="Antonio B.A."/>
            <person name="Baba T."/>
            <person name="Sakata K."/>
            <person name="Nagamura Y."/>
            <person name="Aoki H."/>
            <person name="Arikawa K."/>
            <person name="Arita K."/>
            <person name="Bito T."/>
            <person name="Chiden Y."/>
            <person name="Fujitsuka N."/>
            <person name="Fukunaka R."/>
            <person name="Hamada M."/>
            <person name="Harada C."/>
            <person name="Hayashi A."/>
            <person name="Hijishita S."/>
            <person name="Honda M."/>
            <person name="Hosokawa S."/>
            <person name="Ichikawa Y."/>
            <person name="Idonuma A."/>
            <person name="Iijima M."/>
            <person name="Ikeda M."/>
            <person name="Ikeno M."/>
            <person name="Ito K."/>
            <person name="Ito S."/>
            <person name="Ito T."/>
            <person name="Ito Y."/>
            <person name="Ito Y."/>
            <person name="Iwabuchi A."/>
            <person name="Kamiya K."/>
            <person name="Karasawa W."/>
            <person name="Kurita K."/>
            <person name="Katagiri S."/>
            <person name="Kikuta A."/>
            <person name="Kobayashi H."/>
            <person name="Kobayashi N."/>
            <person name="Machita K."/>
            <person name="Maehara T."/>
            <person name="Masukawa M."/>
            <person name="Mizubayashi T."/>
            <person name="Mukai Y."/>
            <person name="Nagasaki H."/>
            <person name="Nagata Y."/>
            <person name="Naito S."/>
            <person name="Nakashima M."/>
            <person name="Nakama Y."/>
            <person name="Nakamichi Y."/>
            <person name="Nakamura M."/>
            <person name="Meguro A."/>
            <person name="Negishi M."/>
            <person name="Ohta I."/>
            <person name="Ohta T."/>
            <person name="Okamoto M."/>
            <person name="Ono N."/>
            <person name="Saji S."/>
            <person name="Sakaguchi M."/>
            <person name="Sakai K."/>
            <person name="Shibata M."/>
            <person name="Shimokawa T."/>
            <person name="Song J."/>
            <person name="Takazaki Y."/>
            <person name="Terasawa K."/>
            <person name="Tsugane M."/>
            <person name="Tsuji K."/>
            <person name="Ueda S."/>
            <person name="Waki K."/>
            <person name="Yamagata H."/>
            <person name="Yamamoto M."/>
            <person name="Yamamoto S."/>
            <person name="Yamane H."/>
            <person name="Yoshiki S."/>
            <person name="Yoshihara R."/>
            <person name="Yukawa K."/>
            <person name="Zhong H."/>
            <person name="Yano M."/>
            <person name="Yuan Q."/>
            <person name="Ouyang S."/>
            <person name="Liu J."/>
            <person name="Jones K.M."/>
            <person name="Gansberger K."/>
            <person name="Moffat K."/>
            <person name="Hill J."/>
            <person name="Bera J."/>
            <person name="Fadrosh D."/>
            <person name="Jin S."/>
            <person name="Johri S."/>
            <person name="Kim M."/>
            <person name="Overton L."/>
            <person name="Reardon M."/>
            <person name="Tsitrin T."/>
            <person name="Vuong H."/>
            <person name="Weaver B."/>
            <person name="Ciecko A."/>
            <person name="Tallon L."/>
            <person name="Jackson J."/>
            <person name="Pai G."/>
            <person name="Aken S.V."/>
            <person name="Utterback T."/>
            <person name="Reidmuller S."/>
            <person name="Feldblyum T."/>
            <person name="Hsiao J."/>
            <person name="Zismann V."/>
            <person name="Iobst S."/>
            <person name="de Vazeille A.R."/>
            <person name="Buell C.R."/>
            <person name="Ying K."/>
            <person name="Li Y."/>
            <person name="Lu T."/>
            <person name="Huang Y."/>
            <person name="Zhao Q."/>
            <person name="Feng Q."/>
            <person name="Zhang L."/>
            <person name="Zhu J."/>
            <person name="Weng Q."/>
            <person name="Mu J."/>
            <person name="Lu Y."/>
            <person name="Fan D."/>
            <person name="Liu Y."/>
            <person name="Guan J."/>
            <person name="Zhang Y."/>
            <person name="Yu S."/>
            <person name="Liu X."/>
            <person name="Zhang Y."/>
            <person name="Hong G."/>
            <person name="Han B."/>
            <person name="Choisne N."/>
            <person name="Demange N."/>
            <person name="Orjeda G."/>
            <person name="Samain S."/>
            <person name="Cattolico L."/>
            <person name="Pelletier E."/>
            <person name="Couloux A."/>
            <person name="Segurens B."/>
            <person name="Wincker P."/>
            <person name="D'Hont A."/>
            <person name="Scarpelli C."/>
            <person name="Weissenbach J."/>
            <person name="Salanoubat M."/>
            <person name="Quetier F."/>
            <person name="Yu Y."/>
            <person name="Kim H.R."/>
            <person name="Rambo T."/>
            <person name="Currie J."/>
            <person name="Collura K."/>
            <person name="Luo M."/>
            <person name="Yang T."/>
            <person name="Ammiraju J.S.S."/>
            <person name="Engler F."/>
            <person name="Soderlund C."/>
            <person name="Wing R.A."/>
            <person name="Palmer L.E."/>
            <person name="de la Bastide M."/>
            <person name="Spiegel L."/>
            <person name="Nascimento L."/>
            <person name="Zutavern T."/>
            <person name="O'Shaughnessy A."/>
            <person name="Dike S."/>
            <person name="Dedhia N."/>
            <person name="Preston R."/>
            <person name="Balija V."/>
            <person name="McCombie W.R."/>
            <person name="Chow T."/>
            <person name="Chen H."/>
            <person name="Chung M."/>
            <person name="Chen C."/>
            <person name="Shaw J."/>
            <person name="Wu H."/>
            <person name="Hsiao K."/>
            <person name="Chao Y."/>
            <person name="Chu M."/>
            <person name="Cheng C."/>
            <person name="Hour A."/>
            <person name="Lee P."/>
            <person name="Lin S."/>
            <person name="Lin Y."/>
            <person name="Liou J."/>
            <person name="Liu S."/>
            <person name="Hsing Y."/>
            <person name="Raghuvanshi S."/>
            <person name="Mohanty A."/>
            <person name="Bharti A.K."/>
            <person name="Gaur A."/>
            <person name="Gupta V."/>
            <person name="Kumar D."/>
            <person name="Ravi V."/>
            <person name="Vij S."/>
            <person name="Kapur A."/>
            <person name="Khurana P."/>
            <person name="Khurana P."/>
            <person name="Khurana J.P."/>
            <person name="Tyagi A.K."/>
            <person name="Gaikwad K."/>
            <person name="Singh A."/>
            <person name="Dalal V."/>
            <person name="Srivastava S."/>
            <person name="Dixit A."/>
            <person name="Pal A.K."/>
            <person name="Ghazi I.A."/>
            <person name="Yadav M."/>
            <person name="Pandit A."/>
            <person name="Bhargava A."/>
            <person name="Sureshbabu K."/>
            <person name="Batra K."/>
            <person name="Sharma T.R."/>
            <person name="Mohapatra T."/>
            <person name="Singh N.K."/>
            <person name="Messing J."/>
            <person name="Nelson A.B."/>
            <person name="Fuks G."/>
            <person name="Kavchok S."/>
            <person name="Keizer G."/>
            <person name="Linton E."/>
            <person name="Llaca V."/>
            <person name="Song R."/>
            <person name="Tanyolac B."/>
            <person name="Young S."/>
            <person name="Ho-Il K."/>
            <person name="Hahn J.H."/>
            <person name="Sangsakoo G."/>
            <person name="Vanavichit A."/>
            <person name="de Mattos Luiz.A.T."/>
            <person name="Zimmer P.D."/>
            <person name="Malone G."/>
            <person name="Dellagostin O."/>
            <person name="de Oliveira A.C."/>
            <person name="Bevan M."/>
            <person name="Bancroft I."/>
            <person name="Minx P."/>
            <person name="Cordum H."/>
            <person name="Wilson R."/>
            <person name="Cheng Z."/>
            <person name="Jin W."/>
            <person name="Jiang J."/>
            <person name="Leong S.A."/>
            <person name="Iwama H."/>
            <person name="Gojobori T."/>
            <person name="Itoh T."/>
            <person name="Niimura Y."/>
            <person name="Fujii Y."/>
            <person name="Habara T."/>
            <person name="Sakai H."/>
            <person name="Sato Y."/>
            <person name="Wilson G."/>
            <person name="Kumar K."/>
            <person name="McCouch S."/>
            <person name="Juretic N."/>
            <person name="Hoen D."/>
            <person name="Wright S."/>
            <person name="Bruskiewich R."/>
            <person name="Bureau T."/>
            <person name="Miyao A."/>
            <person name="Hirochika H."/>
            <person name="Nishikawa T."/>
            <person name="Kadowaki K."/>
            <person name="Sugiura M."/>
            <person name="Burr B."/>
            <person name="Sasaki T."/>
        </authorList>
    </citation>
    <scope>NUCLEOTIDE SEQUENCE [LARGE SCALE GENOMIC DNA]</scope>
    <source>
        <strain evidence="3">cv. Nipponbare</strain>
    </source>
</reference>
<dbReference type="CDD" id="cd00303">
    <property type="entry name" value="retropepsin_like"/>
    <property type="match status" value="1"/>
</dbReference>
<protein>
    <submittedName>
        <fullName evidence="2">OSJNBb0076A11.1 protein</fullName>
    </submittedName>
</protein>
<evidence type="ECO:0000313" key="2">
    <source>
        <dbReference type="EMBL" id="CAE04517.1"/>
    </source>
</evidence>
<name>Q7XMP1_ORYSJ</name>
<dbReference type="InterPro" id="IPR021109">
    <property type="entry name" value="Peptidase_aspartic_dom_sf"/>
</dbReference>
<accession>Q7XMP1</accession>
<dbReference type="AlphaFoldDB" id="Q7XMP1"/>
<evidence type="ECO:0000313" key="3">
    <source>
        <dbReference type="Proteomes" id="UP000000763"/>
    </source>
</evidence>
<sequence length="303" mass="32757">MGETAGVSGRLSSSWDGRWLILQSFYNGLKPASCDHLDAADGGAFFSKTVRGTVKLIKKMVSNMGWGAERLQTRQRGMHTVKETEMLAAKLDLLMKRSVAERVTRGMTTLRPVRRKCSWGTTTGFVHKEAMGGASPAHTSKEATIITLSFNKMIEIQLAQLAALVATNESRRILGQPEPSLEYVKAITMSRGKSTRDPPYPNPAGTQSSNKEASPASPADTDKAAQPSKIVPQEYCDTSAASVSPKIQETALCDLGASVSVMPKEVFDKFNFTVLAPTPMCLQLADSSDRYLAGIAEDVPVKI</sequence>
<proteinExistence type="predicted"/>
<dbReference type="PANTHER" id="PTHR33067:SF32">
    <property type="entry name" value="ASPARTIC PEPTIDASE DDI1-TYPE DOMAIN-CONTAINING PROTEIN"/>
    <property type="match status" value="1"/>
</dbReference>
<dbReference type="Gene3D" id="2.40.70.10">
    <property type="entry name" value="Acid Proteases"/>
    <property type="match status" value="1"/>
</dbReference>
<evidence type="ECO:0000256" key="1">
    <source>
        <dbReference type="SAM" id="MobiDB-lite"/>
    </source>
</evidence>
<reference evidence="3" key="2">
    <citation type="journal article" date="2008" name="Nucleic Acids Res.">
        <title>The rice annotation project database (RAP-DB): 2008 update.</title>
        <authorList>
            <consortium name="The rice annotation project (RAP)"/>
        </authorList>
    </citation>
    <scope>GENOME REANNOTATION</scope>
    <source>
        <strain evidence="3">cv. Nipponbare</strain>
    </source>
</reference>
<gene>
    <name evidence="2" type="primary">OSJNBb0076A11.1</name>
</gene>
<organism evidence="2 3">
    <name type="scientific">Oryza sativa subsp. japonica</name>
    <name type="common">Rice</name>
    <dbReference type="NCBI Taxonomy" id="39947"/>
    <lineage>
        <taxon>Eukaryota</taxon>
        <taxon>Viridiplantae</taxon>
        <taxon>Streptophyta</taxon>
        <taxon>Embryophyta</taxon>
        <taxon>Tracheophyta</taxon>
        <taxon>Spermatophyta</taxon>
        <taxon>Magnoliopsida</taxon>
        <taxon>Liliopsida</taxon>
        <taxon>Poales</taxon>
        <taxon>Poaceae</taxon>
        <taxon>BOP clade</taxon>
        <taxon>Oryzoideae</taxon>
        <taxon>Oryzeae</taxon>
        <taxon>Oryzinae</taxon>
        <taxon>Oryza</taxon>
        <taxon>Oryza sativa</taxon>
    </lineage>
</organism>
<feature type="region of interest" description="Disordered" evidence="1">
    <location>
        <begin position="190"/>
        <end position="227"/>
    </location>
</feature>
<dbReference type="PANTHER" id="PTHR33067">
    <property type="entry name" value="RNA-DIRECTED DNA POLYMERASE-RELATED"/>
    <property type="match status" value="1"/>
</dbReference>
<dbReference type="Proteomes" id="UP000000763">
    <property type="component" value="Chromosome 4"/>
</dbReference>